<dbReference type="HAMAP" id="MF_01464_A">
    <property type="entry name" value="SecF_A"/>
    <property type="match status" value="1"/>
</dbReference>
<keyword evidence="8 9" id="KW-0472">Membrane</keyword>
<dbReference type="GeneID" id="36102400"/>
<name>A0A2L1CBK2_METMI</name>
<comment type="similarity">
    <text evidence="9">Belongs to the SecD/SecF family. SecF subfamily.</text>
</comment>
<keyword evidence="6 9" id="KW-1133">Transmembrane helix</keyword>
<dbReference type="Proteomes" id="UP000590564">
    <property type="component" value="Unassembled WGS sequence"/>
</dbReference>
<keyword evidence="4 9" id="KW-0812">Transmembrane</keyword>
<dbReference type="Proteomes" id="UP000239462">
    <property type="component" value="Chromosome"/>
</dbReference>
<dbReference type="NCBIfam" id="NF006357">
    <property type="entry name" value="PRK08578.2-1"/>
    <property type="match status" value="1"/>
</dbReference>
<dbReference type="SUPFAM" id="SSF82866">
    <property type="entry name" value="Multidrug efflux transporter AcrB transmembrane domain"/>
    <property type="match status" value="1"/>
</dbReference>
<dbReference type="GO" id="GO:0065002">
    <property type="term" value="P:intracellular protein transmembrane transport"/>
    <property type="evidence" value="ECO:0007669"/>
    <property type="project" value="UniProtKB-UniRule"/>
</dbReference>
<dbReference type="InterPro" id="IPR024921">
    <property type="entry name" value="SecF_arc"/>
</dbReference>
<feature type="transmembrane region" description="Helical" evidence="9">
    <location>
        <begin position="147"/>
        <end position="169"/>
    </location>
</feature>
<reference evidence="14" key="1">
    <citation type="journal article" date="2018" name="Genome Announc.">
        <title>Complete Genome Sequence of the Methanococcus maripaludis Type Strain JJ (DSM 2067), a Model for Selenoprotein Synthesis in Archaea.</title>
        <authorList>
            <person name="Poehlein A."/>
            <person name="Heym D."/>
            <person name="Quitzke V."/>
            <person name="Fersch J."/>
            <person name="Daniel R."/>
            <person name="Rother M."/>
        </authorList>
    </citation>
    <scope>NUCLEOTIDE SEQUENCE [LARGE SCALE GENOMIC DNA]</scope>
    <source>
        <strain evidence="14">DSM 2067</strain>
    </source>
</reference>
<dbReference type="InterPro" id="IPR048634">
    <property type="entry name" value="SecD_SecF_C"/>
</dbReference>
<evidence type="ECO:0000313" key="12">
    <source>
        <dbReference type="EMBL" id="MBA2863202.1"/>
    </source>
</evidence>
<gene>
    <name evidence="9" type="primary">secF</name>
    <name evidence="12" type="ORF">HNP94_000202</name>
    <name evidence="13" type="ORF">HNP96_000814</name>
    <name evidence="11" type="ORF">MMJJ_13140</name>
</gene>
<dbReference type="InterPro" id="IPR022813">
    <property type="entry name" value="SecD/SecF_arch_bac"/>
</dbReference>
<dbReference type="NCBIfam" id="NF006353">
    <property type="entry name" value="PRK08578.1-1"/>
    <property type="match status" value="1"/>
</dbReference>
<evidence type="ECO:0000313" key="16">
    <source>
        <dbReference type="Proteomes" id="UP000590564"/>
    </source>
</evidence>
<comment type="subunit">
    <text evidence="9">Part of the protein translocation apparatus. Forms a complex with SecD.</text>
</comment>
<evidence type="ECO:0000256" key="1">
    <source>
        <dbReference type="ARBA" id="ARBA00004651"/>
    </source>
</evidence>
<feature type="domain" description="Protein export membrane protein SecD/SecF C-terminal" evidence="10">
    <location>
        <begin position="100"/>
        <end position="274"/>
    </location>
</feature>
<dbReference type="Proteomes" id="UP000567099">
    <property type="component" value="Unassembled WGS sequence"/>
</dbReference>
<dbReference type="EMBL" id="CP026606">
    <property type="protein sequence ID" value="AVB76693.1"/>
    <property type="molecule type" value="Genomic_DNA"/>
</dbReference>
<reference evidence="11" key="2">
    <citation type="submission" date="2018-02" db="EMBL/GenBank/DDBJ databases">
        <title>Complete genome sequence of the Methanococcus maripaludis type strain JJ (DSM 2067), a model for selenoprotein synthesis in Archaea.</title>
        <authorList>
            <person name="Poehlein A."/>
            <person name="Heym D."/>
            <person name="Quitzke V."/>
            <person name="Fersch J."/>
            <person name="Daniel R."/>
            <person name="Rother M."/>
        </authorList>
    </citation>
    <scope>NUCLEOTIDE SEQUENCE [LARGE SCALE GENOMIC DNA]</scope>
    <source>
        <strain evidence="11">DSM 2067</strain>
    </source>
</reference>
<sequence length="281" mass="30021">MNINYKVLTIIPIILALLSLTLVSVNGLKESIDVSGGTEISILAPANTDLSVLKEQLPDSEVKISESSIGTFVVIKSGLETDVDSVRAVVKGFFNVQDLSELSYTEKQIGSVLSSKFWEEGMKAVGFAFIFMAIVVYAIFRTPVPSAAVILAAASDMAIALGGMSLFNIPISTATIAALLMLVGYSVDTDIMLTTRVLKRRSGTLDERIAGAMKTGITMSLTTIFAMAVLYLVVTFVVPAADVLANIAAVLLIGLIGDLMLTWMTNAGILKYYVSEYKKGK</sequence>
<evidence type="ECO:0000313" key="15">
    <source>
        <dbReference type="Proteomes" id="UP000567099"/>
    </source>
</evidence>
<evidence type="ECO:0000256" key="5">
    <source>
        <dbReference type="ARBA" id="ARBA00022927"/>
    </source>
</evidence>
<dbReference type="EMBL" id="JACDUO010000001">
    <property type="protein sequence ID" value="MBA2863202.1"/>
    <property type="molecule type" value="Genomic_DNA"/>
</dbReference>
<feature type="transmembrane region" description="Helical" evidence="9">
    <location>
        <begin position="247"/>
        <end position="274"/>
    </location>
</feature>
<keyword evidence="2 9" id="KW-0813">Transport</keyword>
<dbReference type="AlphaFoldDB" id="A0A2L1CBK2"/>
<dbReference type="PANTHER" id="PTHR30081:SF8">
    <property type="entry name" value="PROTEIN TRANSLOCASE SUBUNIT SECF"/>
    <property type="match status" value="1"/>
</dbReference>
<dbReference type="EMBL" id="JACHED010000001">
    <property type="protein sequence ID" value="MBB6496793.1"/>
    <property type="molecule type" value="Genomic_DNA"/>
</dbReference>
<keyword evidence="5 9" id="KW-0653">Protein transport</keyword>
<evidence type="ECO:0000259" key="10">
    <source>
        <dbReference type="Pfam" id="PF02355"/>
    </source>
</evidence>
<keyword evidence="3 9" id="KW-1003">Cell membrane</keyword>
<dbReference type="KEGG" id="mmad:MMJJ_13140"/>
<evidence type="ECO:0000256" key="6">
    <source>
        <dbReference type="ARBA" id="ARBA00022989"/>
    </source>
</evidence>
<evidence type="ECO:0000256" key="3">
    <source>
        <dbReference type="ARBA" id="ARBA00022475"/>
    </source>
</evidence>
<dbReference type="RefSeq" id="WP_104838153.1">
    <property type="nucleotide sequence ID" value="NZ_CP026606.1"/>
</dbReference>
<dbReference type="PANTHER" id="PTHR30081">
    <property type="entry name" value="PROTEIN-EXPORT MEMBRANE PROTEIN SEC"/>
    <property type="match status" value="1"/>
</dbReference>
<dbReference type="GO" id="GO:0006605">
    <property type="term" value="P:protein targeting"/>
    <property type="evidence" value="ECO:0007669"/>
    <property type="project" value="UniProtKB-UniRule"/>
</dbReference>
<organism evidence="11 14">
    <name type="scientific">Methanococcus maripaludis</name>
    <name type="common">Methanococcus deltae</name>
    <dbReference type="NCBI Taxonomy" id="39152"/>
    <lineage>
        <taxon>Archaea</taxon>
        <taxon>Methanobacteriati</taxon>
        <taxon>Methanobacteriota</taxon>
        <taxon>Methanomada group</taxon>
        <taxon>Methanococci</taxon>
        <taxon>Methanococcales</taxon>
        <taxon>Methanococcaceae</taxon>
        <taxon>Methanococcus</taxon>
    </lineage>
</organism>
<comment type="subcellular location">
    <subcellularLocation>
        <location evidence="1 9">Cell membrane</location>
        <topology evidence="1 9">Multi-pass membrane protein</topology>
    </subcellularLocation>
</comment>
<dbReference type="Gene3D" id="1.20.1640.10">
    <property type="entry name" value="Multidrug efflux transporter AcrB transmembrane domain"/>
    <property type="match status" value="1"/>
</dbReference>
<evidence type="ECO:0000313" key="11">
    <source>
        <dbReference type="EMBL" id="AVB76693.1"/>
    </source>
</evidence>
<evidence type="ECO:0000256" key="9">
    <source>
        <dbReference type="HAMAP-Rule" id="MF_01464"/>
    </source>
</evidence>
<feature type="transmembrane region" description="Helical" evidence="9">
    <location>
        <begin position="7"/>
        <end position="25"/>
    </location>
</feature>
<evidence type="ECO:0000313" key="14">
    <source>
        <dbReference type="Proteomes" id="UP000239462"/>
    </source>
</evidence>
<evidence type="ECO:0000313" key="13">
    <source>
        <dbReference type="EMBL" id="MBB6496793.1"/>
    </source>
</evidence>
<evidence type="ECO:0000256" key="7">
    <source>
        <dbReference type="ARBA" id="ARBA00023010"/>
    </source>
</evidence>
<keyword evidence="7 9" id="KW-0811">Translocation</keyword>
<accession>A0A2L1CBK2</accession>
<comment type="function">
    <text evidence="9">Involved in protein export.</text>
</comment>
<dbReference type="Pfam" id="PF02355">
    <property type="entry name" value="SecD_SecF_C"/>
    <property type="match status" value="1"/>
</dbReference>
<evidence type="ECO:0000256" key="2">
    <source>
        <dbReference type="ARBA" id="ARBA00022448"/>
    </source>
</evidence>
<protein>
    <recommendedName>
        <fullName evidence="9">Protein-export membrane protein SecF</fullName>
    </recommendedName>
</protein>
<feature type="transmembrane region" description="Helical" evidence="9">
    <location>
        <begin position="121"/>
        <end position="140"/>
    </location>
</feature>
<dbReference type="GO" id="GO:0005886">
    <property type="term" value="C:plasma membrane"/>
    <property type="evidence" value="ECO:0007669"/>
    <property type="project" value="UniProtKB-SubCell"/>
</dbReference>
<reference evidence="13 16" key="3">
    <citation type="submission" date="2020-08" db="EMBL/GenBank/DDBJ databases">
        <title>Genomic Encyclopedia of Type Strains, Phase IV (KMG-V): Genome sequencing to study the core and pangenomes of soil and plant-associated prokaryotes.</title>
        <authorList>
            <person name="Whitman W."/>
        </authorList>
    </citation>
    <scope>NUCLEOTIDE SEQUENCE [LARGE SCALE GENOMIC DNA]</scope>
    <source>
        <strain evidence="12 15">C13</strain>
        <strain evidence="13 16">D1</strain>
    </source>
</reference>
<feature type="transmembrane region" description="Helical" evidence="9">
    <location>
        <begin position="219"/>
        <end position="241"/>
    </location>
</feature>
<feature type="transmembrane region" description="Helical" evidence="9">
    <location>
        <begin position="175"/>
        <end position="198"/>
    </location>
</feature>
<proteinExistence type="inferred from homology"/>
<evidence type="ECO:0000256" key="4">
    <source>
        <dbReference type="ARBA" id="ARBA00022692"/>
    </source>
</evidence>
<evidence type="ECO:0000256" key="8">
    <source>
        <dbReference type="ARBA" id="ARBA00023136"/>
    </source>
</evidence>